<gene>
    <name evidence="10" type="ORF">KI387_037446</name>
</gene>
<feature type="transmembrane region" description="Helical" evidence="9">
    <location>
        <begin position="30"/>
        <end position="50"/>
    </location>
</feature>
<proteinExistence type="inferred from homology"/>
<comment type="function">
    <text evidence="9">Mediates both low-affinity uptake and efflux of sugar across the membrane.</text>
</comment>
<dbReference type="OMA" id="TFVTIWK"/>
<dbReference type="Gene3D" id="1.20.1280.290">
    <property type="match status" value="2"/>
</dbReference>
<sequence>NVTSLFLFLSPVQTFYKVWKWKSTRQYSGVPYVATLTNCLLWVLYGLPLVHPHSMLVITINGTGVVLEFFYLGMFIFYSSKDAKVKVMKVLAVVLILYALVAVLTLTLFHTHPRRSLFVGLLAVVFCIGMYAAPLAVMKLVIATKSVKYMPLSLSLAGLANGIIWTAYALIRFDIYVTIPNGLGTLLGIVQLILYGVYYKTTDWNEEEDEDGGEGKIKTRKTEMGNINRQHVNGVGEKYSNGQLN</sequence>
<keyword evidence="11" id="KW-1185">Reference proteome</keyword>
<evidence type="ECO:0000256" key="9">
    <source>
        <dbReference type="RuleBase" id="RU910715"/>
    </source>
</evidence>
<comment type="caution">
    <text evidence="10">The sequence shown here is derived from an EMBL/GenBank/DDBJ whole genome shotgun (WGS) entry which is preliminary data.</text>
</comment>
<dbReference type="Pfam" id="PF03083">
    <property type="entry name" value="MtN3_slv"/>
    <property type="match status" value="2"/>
</dbReference>
<dbReference type="InterPro" id="IPR004316">
    <property type="entry name" value="SWEET_rpt"/>
</dbReference>
<keyword evidence="4 9" id="KW-0762">Sugar transport</keyword>
<dbReference type="AlphaFoldDB" id="A0AA38FSY1"/>
<evidence type="ECO:0000256" key="3">
    <source>
        <dbReference type="ARBA" id="ARBA00022448"/>
    </source>
</evidence>
<keyword evidence="6" id="KW-0677">Repeat</keyword>
<evidence type="ECO:0000256" key="2">
    <source>
        <dbReference type="ARBA" id="ARBA00007809"/>
    </source>
</evidence>
<dbReference type="GO" id="GO:0012505">
    <property type="term" value="C:endomembrane system"/>
    <property type="evidence" value="ECO:0007669"/>
    <property type="project" value="UniProtKB-SubCell"/>
</dbReference>
<feature type="non-terminal residue" evidence="10">
    <location>
        <position position="245"/>
    </location>
</feature>
<comment type="caution">
    <text evidence="9">Lacks conserved residue(s) required for the propagation of feature annotation.</text>
</comment>
<evidence type="ECO:0000256" key="6">
    <source>
        <dbReference type="ARBA" id="ARBA00022737"/>
    </source>
</evidence>
<comment type="subcellular location">
    <subcellularLocation>
        <location evidence="1">Endomembrane system</location>
        <topology evidence="1">Multi-pass membrane protein</topology>
    </subcellularLocation>
</comment>
<feature type="non-terminal residue" evidence="10">
    <location>
        <position position="1"/>
    </location>
</feature>
<evidence type="ECO:0000256" key="1">
    <source>
        <dbReference type="ARBA" id="ARBA00004127"/>
    </source>
</evidence>
<evidence type="ECO:0000256" key="7">
    <source>
        <dbReference type="ARBA" id="ARBA00022989"/>
    </source>
</evidence>
<name>A0AA38FSY1_TAXCH</name>
<dbReference type="PANTHER" id="PTHR10791:SF130">
    <property type="entry name" value="BIDIRECTIONAL SUGAR TRANSPORTER SWEET6-RELATED"/>
    <property type="match status" value="1"/>
</dbReference>
<protein>
    <recommendedName>
        <fullName evidence="9">Bidirectional sugar transporter SWEET</fullName>
    </recommendedName>
</protein>
<keyword evidence="5 9" id="KW-0812">Transmembrane</keyword>
<accession>A0AA38FSY1</accession>
<dbReference type="PANTHER" id="PTHR10791">
    <property type="entry name" value="RAG1-ACTIVATING PROTEIN 1"/>
    <property type="match status" value="1"/>
</dbReference>
<feature type="transmembrane region" description="Helical" evidence="9">
    <location>
        <begin position="149"/>
        <end position="171"/>
    </location>
</feature>
<keyword evidence="8 9" id="KW-0472">Membrane</keyword>
<feature type="transmembrane region" description="Helical" evidence="9">
    <location>
        <begin position="56"/>
        <end position="78"/>
    </location>
</feature>
<dbReference type="GO" id="GO:0051119">
    <property type="term" value="F:sugar transmembrane transporter activity"/>
    <property type="evidence" value="ECO:0007669"/>
    <property type="project" value="InterPro"/>
</dbReference>
<dbReference type="GO" id="GO:0016020">
    <property type="term" value="C:membrane"/>
    <property type="evidence" value="ECO:0007669"/>
    <property type="project" value="InterPro"/>
</dbReference>
<dbReference type="InterPro" id="IPR047664">
    <property type="entry name" value="SWEET"/>
</dbReference>
<keyword evidence="7 9" id="KW-1133">Transmembrane helix</keyword>
<evidence type="ECO:0000313" key="11">
    <source>
        <dbReference type="Proteomes" id="UP000824469"/>
    </source>
</evidence>
<dbReference type="FunFam" id="1.20.1280.290:FF:000002">
    <property type="entry name" value="Bidirectional sugar transporter SWEET"/>
    <property type="match status" value="1"/>
</dbReference>
<dbReference type="Proteomes" id="UP000824469">
    <property type="component" value="Unassembled WGS sequence"/>
</dbReference>
<feature type="transmembrane region" description="Helical" evidence="9">
    <location>
        <begin position="117"/>
        <end position="137"/>
    </location>
</feature>
<dbReference type="FunFam" id="1.20.1280.290:FF:000001">
    <property type="entry name" value="Bidirectional sugar transporter SWEET"/>
    <property type="match status" value="1"/>
</dbReference>
<evidence type="ECO:0000256" key="5">
    <source>
        <dbReference type="ARBA" id="ARBA00022692"/>
    </source>
</evidence>
<evidence type="ECO:0000256" key="8">
    <source>
        <dbReference type="ARBA" id="ARBA00023136"/>
    </source>
</evidence>
<comment type="similarity">
    <text evidence="2 9">Belongs to the SWEET sugar transporter family.</text>
</comment>
<keyword evidence="3 9" id="KW-0813">Transport</keyword>
<dbReference type="EMBL" id="JAHRHJ020000007">
    <property type="protein sequence ID" value="KAH9309535.1"/>
    <property type="molecule type" value="Genomic_DNA"/>
</dbReference>
<feature type="transmembrane region" description="Helical" evidence="9">
    <location>
        <begin position="90"/>
        <end position="111"/>
    </location>
</feature>
<feature type="transmembrane region" description="Helical" evidence="9">
    <location>
        <begin position="177"/>
        <end position="198"/>
    </location>
</feature>
<evidence type="ECO:0000256" key="4">
    <source>
        <dbReference type="ARBA" id="ARBA00022597"/>
    </source>
</evidence>
<evidence type="ECO:0000313" key="10">
    <source>
        <dbReference type="EMBL" id="KAH9309535.1"/>
    </source>
</evidence>
<organism evidence="10 11">
    <name type="scientific">Taxus chinensis</name>
    <name type="common">Chinese yew</name>
    <name type="synonym">Taxus wallichiana var. chinensis</name>
    <dbReference type="NCBI Taxonomy" id="29808"/>
    <lineage>
        <taxon>Eukaryota</taxon>
        <taxon>Viridiplantae</taxon>
        <taxon>Streptophyta</taxon>
        <taxon>Embryophyta</taxon>
        <taxon>Tracheophyta</taxon>
        <taxon>Spermatophyta</taxon>
        <taxon>Pinopsida</taxon>
        <taxon>Pinidae</taxon>
        <taxon>Conifers II</taxon>
        <taxon>Cupressales</taxon>
        <taxon>Taxaceae</taxon>
        <taxon>Taxus</taxon>
    </lineage>
</organism>
<reference evidence="10 11" key="1">
    <citation type="journal article" date="2021" name="Nat. Plants">
        <title>The Taxus genome provides insights into paclitaxel biosynthesis.</title>
        <authorList>
            <person name="Xiong X."/>
            <person name="Gou J."/>
            <person name="Liao Q."/>
            <person name="Li Y."/>
            <person name="Zhou Q."/>
            <person name="Bi G."/>
            <person name="Li C."/>
            <person name="Du R."/>
            <person name="Wang X."/>
            <person name="Sun T."/>
            <person name="Guo L."/>
            <person name="Liang H."/>
            <person name="Lu P."/>
            <person name="Wu Y."/>
            <person name="Zhang Z."/>
            <person name="Ro D.K."/>
            <person name="Shang Y."/>
            <person name="Huang S."/>
            <person name="Yan J."/>
        </authorList>
    </citation>
    <scope>NUCLEOTIDE SEQUENCE [LARGE SCALE GENOMIC DNA]</scope>
    <source>
        <strain evidence="10">Ta-2019</strain>
    </source>
</reference>